<comment type="similarity">
    <text evidence="7">Belongs to the binding-protein-dependent transport system permease family.</text>
</comment>
<feature type="transmembrane region" description="Helical" evidence="7">
    <location>
        <begin position="146"/>
        <end position="164"/>
    </location>
</feature>
<evidence type="ECO:0000256" key="5">
    <source>
        <dbReference type="ARBA" id="ARBA00022989"/>
    </source>
</evidence>
<feature type="transmembrane region" description="Helical" evidence="7">
    <location>
        <begin position="121"/>
        <end position="140"/>
    </location>
</feature>
<dbReference type="SUPFAM" id="SSF161098">
    <property type="entry name" value="MetI-like"/>
    <property type="match status" value="1"/>
</dbReference>
<keyword evidence="4 7" id="KW-0812">Transmembrane</keyword>
<dbReference type="InterPro" id="IPR000515">
    <property type="entry name" value="MetI-like"/>
</dbReference>
<dbReference type="CDD" id="cd06261">
    <property type="entry name" value="TM_PBP2"/>
    <property type="match status" value="1"/>
</dbReference>
<protein>
    <submittedName>
        <fullName evidence="9">ABC transporter permease</fullName>
    </submittedName>
</protein>
<evidence type="ECO:0000256" key="1">
    <source>
        <dbReference type="ARBA" id="ARBA00004651"/>
    </source>
</evidence>
<comment type="caution">
    <text evidence="9">The sequence shown here is derived from an EMBL/GenBank/DDBJ whole genome shotgun (WGS) entry which is preliminary data.</text>
</comment>
<evidence type="ECO:0000313" key="10">
    <source>
        <dbReference type="Proteomes" id="UP001501074"/>
    </source>
</evidence>
<keyword evidence="2 7" id="KW-0813">Transport</keyword>
<evidence type="ECO:0000256" key="2">
    <source>
        <dbReference type="ARBA" id="ARBA00022448"/>
    </source>
</evidence>
<dbReference type="InterPro" id="IPR035906">
    <property type="entry name" value="MetI-like_sf"/>
</dbReference>
<sequence length="283" mass="29794">MSEIAPARQAPRTRPSRPTAGVLVAGLYLLIVLAALIHPGLVAASGPNDTDPISNLLAPGADHWFGTDELGRDVYARVIYGARYSVVIAFLAVALGLFGGVVLGLTAALSGRVVDEGLSRVFDLLSAFPSVLMALLFSAFFGPGTVSLTTAIGLALIPSLARIIRRQAIAIRGSDYVLASRTLGHRPWTIVVRHIFPNAVSPVLLLATIEVGTSILTVSGLSFVGLGPGKPAPEWGSLLADGQAVISYAWWPTVFPGLAIVVTIFAITTVGRYLQRRVQGRHS</sequence>
<feature type="domain" description="ABC transmembrane type-1" evidence="8">
    <location>
        <begin position="82"/>
        <end position="271"/>
    </location>
</feature>
<organism evidence="9 10">
    <name type="scientific">Kineosporia mesophila</name>
    <dbReference type="NCBI Taxonomy" id="566012"/>
    <lineage>
        <taxon>Bacteria</taxon>
        <taxon>Bacillati</taxon>
        <taxon>Actinomycetota</taxon>
        <taxon>Actinomycetes</taxon>
        <taxon>Kineosporiales</taxon>
        <taxon>Kineosporiaceae</taxon>
        <taxon>Kineosporia</taxon>
    </lineage>
</organism>
<dbReference type="EMBL" id="BAAAZO010000005">
    <property type="protein sequence ID" value="GAA3613764.1"/>
    <property type="molecule type" value="Genomic_DNA"/>
</dbReference>
<dbReference type="Pfam" id="PF00528">
    <property type="entry name" value="BPD_transp_1"/>
    <property type="match status" value="1"/>
</dbReference>
<comment type="subcellular location">
    <subcellularLocation>
        <location evidence="1 7">Cell membrane</location>
        <topology evidence="1 7">Multi-pass membrane protein</topology>
    </subcellularLocation>
</comment>
<keyword evidence="5 7" id="KW-1133">Transmembrane helix</keyword>
<gene>
    <name evidence="9" type="ORF">GCM10022223_32440</name>
</gene>
<evidence type="ECO:0000256" key="4">
    <source>
        <dbReference type="ARBA" id="ARBA00022692"/>
    </source>
</evidence>
<evidence type="ECO:0000256" key="6">
    <source>
        <dbReference type="ARBA" id="ARBA00023136"/>
    </source>
</evidence>
<keyword evidence="10" id="KW-1185">Reference proteome</keyword>
<dbReference type="PANTHER" id="PTHR43386">
    <property type="entry name" value="OLIGOPEPTIDE TRANSPORT SYSTEM PERMEASE PROTEIN APPC"/>
    <property type="match status" value="1"/>
</dbReference>
<keyword evidence="3" id="KW-1003">Cell membrane</keyword>
<feature type="transmembrane region" description="Helical" evidence="7">
    <location>
        <begin position="203"/>
        <end position="228"/>
    </location>
</feature>
<dbReference type="InterPro" id="IPR050366">
    <property type="entry name" value="BP-dependent_transpt_permease"/>
</dbReference>
<feature type="transmembrane region" description="Helical" evidence="7">
    <location>
        <begin position="20"/>
        <end position="41"/>
    </location>
</feature>
<accession>A0ABP6ZQN0</accession>
<evidence type="ECO:0000256" key="7">
    <source>
        <dbReference type="RuleBase" id="RU363032"/>
    </source>
</evidence>
<dbReference type="PROSITE" id="PS50928">
    <property type="entry name" value="ABC_TM1"/>
    <property type="match status" value="1"/>
</dbReference>
<name>A0ABP6ZQN0_9ACTN</name>
<dbReference type="Proteomes" id="UP001501074">
    <property type="component" value="Unassembled WGS sequence"/>
</dbReference>
<evidence type="ECO:0000259" key="8">
    <source>
        <dbReference type="PROSITE" id="PS50928"/>
    </source>
</evidence>
<feature type="transmembrane region" description="Helical" evidence="7">
    <location>
        <begin position="248"/>
        <end position="274"/>
    </location>
</feature>
<evidence type="ECO:0000313" key="9">
    <source>
        <dbReference type="EMBL" id="GAA3613764.1"/>
    </source>
</evidence>
<dbReference type="RefSeq" id="WP_231488610.1">
    <property type="nucleotide sequence ID" value="NZ_BAAAZO010000005.1"/>
</dbReference>
<reference evidence="10" key="1">
    <citation type="journal article" date="2019" name="Int. J. Syst. Evol. Microbiol.">
        <title>The Global Catalogue of Microorganisms (GCM) 10K type strain sequencing project: providing services to taxonomists for standard genome sequencing and annotation.</title>
        <authorList>
            <consortium name="The Broad Institute Genomics Platform"/>
            <consortium name="The Broad Institute Genome Sequencing Center for Infectious Disease"/>
            <person name="Wu L."/>
            <person name="Ma J."/>
        </authorList>
    </citation>
    <scope>NUCLEOTIDE SEQUENCE [LARGE SCALE GENOMIC DNA]</scope>
    <source>
        <strain evidence="10">JCM 16902</strain>
    </source>
</reference>
<evidence type="ECO:0000256" key="3">
    <source>
        <dbReference type="ARBA" id="ARBA00022475"/>
    </source>
</evidence>
<proteinExistence type="inferred from homology"/>
<dbReference type="Gene3D" id="1.10.3720.10">
    <property type="entry name" value="MetI-like"/>
    <property type="match status" value="1"/>
</dbReference>
<dbReference type="PANTHER" id="PTHR43386:SF25">
    <property type="entry name" value="PEPTIDE ABC TRANSPORTER PERMEASE PROTEIN"/>
    <property type="match status" value="1"/>
</dbReference>
<keyword evidence="6 7" id="KW-0472">Membrane</keyword>
<feature type="transmembrane region" description="Helical" evidence="7">
    <location>
        <begin position="84"/>
        <end position="109"/>
    </location>
</feature>